<feature type="domain" description="Glycosyltransferase 2-like" evidence="4">
    <location>
        <begin position="4"/>
        <end position="186"/>
    </location>
</feature>
<dbReference type="InterPro" id="IPR029044">
    <property type="entry name" value="Nucleotide-diphossugar_trans"/>
</dbReference>
<comment type="caution">
    <text evidence="5">The sequence shown here is derived from an EMBL/GenBank/DDBJ whole genome shotgun (WGS) entry which is preliminary data.</text>
</comment>
<protein>
    <submittedName>
        <fullName evidence="5">Glycosyltransferase family 2 protein</fullName>
    </submittedName>
</protein>
<organism evidence="5 6">
    <name type="scientific">Nibrella viscosa</name>
    <dbReference type="NCBI Taxonomy" id="1084524"/>
    <lineage>
        <taxon>Bacteria</taxon>
        <taxon>Pseudomonadati</taxon>
        <taxon>Bacteroidota</taxon>
        <taxon>Cytophagia</taxon>
        <taxon>Cytophagales</taxon>
        <taxon>Spirosomataceae</taxon>
        <taxon>Nibrella</taxon>
    </lineage>
</organism>
<dbReference type="PANTHER" id="PTHR43179">
    <property type="entry name" value="RHAMNOSYLTRANSFERASE WBBL"/>
    <property type="match status" value="1"/>
</dbReference>
<sequence length="315" mass="35676">MKLSVILINYNSSAFTLRCVASIRGQTRLSDYELIIVDNNSQPDDFARLQPLASDPVVKLIHSRLNLGFAGGNMLGVQAASPNSAYHFFLNNDCLLLTDVGSRLYEYMEQHPNVGVCVPQMYNEAGERQHSFSYFPTLGVKLLGHGIMRVFRPAAYPPLKTAYEAPVQVPVVSGSAMFVRASAFAEVGGLDTVYFLYCEEEDLCKRLAQKGYSAVLVPDARYMHYSGGSTRRNLNIEKEYYISLFHYYRKYHGWPARQLLRLFFFLKNIRKLSRDAMYGQLAFFILRGSPVGHSLRYKQTITRHPDELSPSVVSP</sequence>
<dbReference type="Gene3D" id="3.90.550.10">
    <property type="entry name" value="Spore Coat Polysaccharide Biosynthesis Protein SpsA, Chain A"/>
    <property type="match status" value="1"/>
</dbReference>
<dbReference type="InterPro" id="IPR001173">
    <property type="entry name" value="Glyco_trans_2-like"/>
</dbReference>
<evidence type="ECO:0000256" key="1">
    <source>
        <dbReference type="ARBA" id="ARBA00006739"/>
    </source>
</evidence>
<dbReference type="RefSeq" id="WP_345264608.1">
    <property type="nucleotide sequence ID" value="NZ_BAABHB010000002.1"/>
</dbReference>
<dbReference type="SUPFAM" id="SSF53448">
    <property type="entry name" value="Nucleotide-diphospho-sugar transferases"/>
    <property type="match status" value="1"/>
</dbReference>
<evidence type="ECO:0000313" key="5">
    <source>
        <dbReference type="EMBL" id="GAA4398985.1"/>
    </source>
</evidence>
<comment type="similarity">
    <text evidence="1">Belongs to the glycosyltransferase 2 family.</text>
</comment>
<gene>
    <name evidence="5" type="ORF">GCM10023187_10210</name>
</gene>
<evidence type="ECO:0000256" key="2">
    <source>
        <dbReference type="ARBA" id="ARBA00022676"/>
    </source>
</evidence>
<dbReference type="PANTHER" id="PTHR43179:SF12">
    <property type="entry name" value="GALACTOFURANOSYLTRANSFERASE GLFT2"/>
    <property type="match status" value="1"/>
</dbReference>
<name>A0ABP8K0U7_9BACT</name>
<keyword evidence="6" id="KW-1185">Reference proteome</keyword>
<evidence type="ECO:0000313" key="6">
    <source>
        <dbReference type="Proteomes" id="UP001500936"/>
    </source>
</evidence>
<dbReference type="Pfam" id="PF00535">
    <property type="entry name" value="Glycos_transf_2"/>
    <property type="match status" value="1"/>
</dbReference>
<keyword evidence="3" id="KW-0808">Transferase</keyword>
<proteinExistence type="inferred from homology"/>
<keyword evidence="2" id="KW-0328">Glycosyltransferase</keyword>
<accession>A0ABP8K0U7</accession>
<reference evidence="6" key="1">
    <citation type="journal article" date="2019" name="Int. J. Syst. Evol. Microbiol.">
        <title>The Global Catalogue of Microorganisms (GCM) 10K type strain sequencing project: providing services to taxonomists for standard genome sequencing and annotation.</title>
        <authorList>
            <consortium name="The Broad Institute Genomics Platform"/>
            <consortium name="The Broad Institute Genome Sequencing Center for Infectious Disease"/>
            <person name="Wu L."/>
            <person name="Ma J."/>
        </authorList>
    </citation>
    <scope>NUCLEOTIDE SEQUENCE [LARGE SCALE GENOMIC DNA]</scope>
    <source>
        <strain evidence="6">JCM 17925</strain>
    </source>
</reference>
<dbReference type="Proteomes" id="UP001500936">
    <property type="component" value="Unassembled WGS sequence"/>
</dbReference>
<evidence type="ECO:0000256" key="3">
    <source>
        <dbReference type="ARBA" id="ARBA00022679"/>
    </source>
</evidence>
<dbReference type="EMBL" id="BAABHB010000002">
    <property type="protein sequence ID" value="GAA4398985.1"/>
    <property type="molecule type" value="Genomic_DNA"/>
</dbReference>
<evidence type="ECO:0000259" key="4">
    <source>
        <dbReference type="Pfam" id="PF00535"/>
    </source>
</evidence>
<dbReference type="CDD" id="cd04186">
    <property type="entry name" value="GT_2_like_c"/>
    <property type="match status" value="1"/>
</dbReference>